<dbReference type="InterPro" id="IPR029060">
    <property type="entry name" value="PIN-like_dom_sf"/>
</dbReference>
<evidence type="ECO:0000313" key="5">
    <source>
        <dbReference type="Proteomes" id="UP000623509"/>
    </source>
</evidence>
<dbReference type="AlphaFoldDB" id="A0A272EV26"/>
<reference evidence="3 4" key="2">
    <citation type="submission" date="2017-07" db="EMBL/GenBank/DDBJ databases">
        <title>Candidatus Dactylopiibacterium carminicum, a nitrogen-fixing symbiont of the cochineal insect Dactylopius coccus and Dactylopius opuntiae (Hemiptera: Coccoidea: Dactylopiidae).</title>
        <authorList>
            <person name="Vera A."/>
        </authorList>
    </citation>
    <scope>NUCLEOTIDE SEQUENCE [LARGE SCALE GENOMIC DNA]</scope>
    <source>
        <strain evidence="3 4">NFDCM</strain>
    </source>
</reference>
<dbReference type="OrthoDB" id="9798990at2"/>
<dbReference type="InterPro" id="IPR002716">
    <property type="entry name" value="PIN_dom"/>
</dbReference>
<protein>
    <submittedName>
        <fullName evidence="3">PIN domain nuclease</fullName>
    </submittedName>
</protein>
<name>A0A272EV26_9RHOO</name>
<gene>
    <name evidence="2" type="ORF">BGI27_05910</name>
    <name evidence="3" type="ORF">CGU29_05915</name>
</gene>
<dbReference type="RefSeq" id="WP_095523985.1">
    <property type="nucleotide sequence ID" value="NZ_MDUX01000013.1"/>
</dbReference>
<dbReference type="SUPFAM" id="SSF88723">
    <property type="entry name" value="PIN domain-like"/>
    <property type="match status" value="1"/>
</dbReference>
<organism evidence="3 4">
    <name type="scientific">Candidatus Dactylopiibacterium carminicum</name>
    <dbReference type="NCBI Taxonomy" id="857335"/>
    <lineage>
        <taxon>Bacteria</taxon>
        <taxon>Pseudomonadati</taxon>
        <taxon>Pseudomonadota</taxon>
        <taxon>Betaproteobacteria</taxon>
        <taxon>Rhodocyclales</taxon>
        <taxon>Rhodocyclaceae</taxon>
        <taxon>Candidatus Dactylopiibacterium</taxon>
    </lineage>
</organism>
<dbReference type="Pfam" id="PF01850">
    <property type="entry name" value="PIN"/>
    <property type="match status" value="1"/>
</dbReference>
<evidence type="ECO:0000313" key="2">
    <source>
        <dbReference type="EMBL" id="KAF7599857.1"/>
    </source>
</evidence>
<dbReference type="Gene3D" id="3.40.50.1010">
    <property type="entry name" value="5'-nuclease"/>
    <property type="match status" value="1"/>
</dbReference>
<comment type="caution">
    <text evidence="3">The sequence shown here is derived from an EMBL/GenBank/DDBJ whole genome shotgun (WGS) entry which is preliminary data.</text>
</comment>
<reference evidence="2 5" key="1">
    <citation type="submission" date="2016-08" db="EMBL/GenBank/DDBJ databases">
        <title>Candidatus Dactylopiibacterium carminicum genome sequence.</title>
        <authorList>
            <person name="Ramirez-Puebla S.T."/>
            <person name="Ormeno-Orrillo E."/>
            <person name="Vera-Ponce De Leon A."/>
            <person name="Luis L."/>
            <person name="Sanchez-Flores A."/>
            <person name="Monica R."/>
            <person name="Martinez-Romero E."/>
        </authorList>
    </citation>
    <scope>NUCLEOTIDE SEQUENCE [LARGE SCALE GENOMIC DNA]</scope>
    <source>
        <strain evidence="2">END1</strain>
    </source>
</reference>
<dbReference type="EMBL" id="MDUX01000013">
    <property type="protein sequence ID" value="KAF7599857.1"/>
    <property type="molecule type" value="Genomic_DNA"/>
</dbReference>
<evidence type="ECO:0000259" key="1">
    <source>
        <dbReference type="Pfam" id="PF01850"/>
    </source>
</evidence>
<keyword evidence="5" id="KW-1185">Reference proteome</keyword>
<proteinExistence type="predicted"/>
<dbReference type="Proteomes" id="UP000623509">
    <property type="component" value="Unassembled WGS sequence"/>
</dbReference>
<accession>A0A272EV26</accession>
<feature type="domain" description="PIN" evidence="1">
    <location>
        <begin position="4"/>
        <end position="117"/>
    </location>
</feature>
<dbReference type="EMBL" id="NMRN01000011">
    <property type="protein sequence ID" value="PAS93968.1"/>
    <property type="molecule type" value="Genomic_DNA"/>
</dbReference>
<evidence type="ECO:0000313" key="4">
    <source>
        <dbReference type="Proteomes" id="UP000216107"/>
    </source>
</evidence>
<dbReference type="Proteomes" id="UP000216107">
    <property type="component" value="Unassembled WGS sequence"/>
</dbReference>
<evidence type="ECO:0000313" key="3">
    <source>
        <dbReference type="EMBL" id="PAS93968.1"/>
    </source>
</evidence>
<sequence length="124" mass="13751">MIQLDTHVVCWLHDGLIRQISPAARQALNTDSLSISPMVELELHYLHEIGRLRTPPVDMLHTLHTSLGLSVSQTSFALVASAAAGIRWTRDAFDRLIVAQAQCDSARLVSADEKIRQHFAGAIW</sequence>